<dbReference type="AlphaFoldDB" id="A0A9N7TXP9"/>
<name>A0A9N7TXP9_PLEPL</name>
<evidence type="ECO:0000313" key="2">
    <source>
        <dbReference type="Proteomes" id="UP001153269"/>
    </source>
</evidence>
<comment type="caution">
    <text evidence="1">The sequence shown here is derived from an EMBL/GenBank/DDBJ whole genome shotgun (WGS) entry which is preliminary data.</text>
</comment>
<accession>A0A9N7TXP9</accession>
<reference evidence="1" key="1">
    <citation type="submission" date="2020-03" db="EMBL/GenBank/DDBJ databases">
        <authorList>
            <person name="Weist P."/>
        </authorList>
    </citation>
    <scope>NUCLEOTIDE SEQUENCE</scope>
</reference>
<keyword evidence="2" id="KW-1185">Reference proteome</keyword>
<gene>
    <name evidence="1" type="ORF">PLEPLA_LOCUS7880</name>
</gene>
<dbReference type="EMBL" id="CADEAL010000428">
    <property type="protein sequence ID" value="CAB1420029.1"/>
    <property type="molecule type" value="Genomic_DNA"/>
</dbReference>
<protein>
    <submittedName>
        <fullName evidence="1">Uncharacterized protein</fullName>
    </submittedName>
</protein>
<evidence type="ECO:0000313" key="1">
    <source>
        <dbReference type="EMBL" id="CAB1420029.1"/>
    </source>
</evidence>
<proteinExistence type="predicted"/>
<dbReference type="Proteomes" id="UP001153269">
    <property type="component" value="Unassembled WGS sequence"/>
</dbReference>
<organism evidence="1 2">
    <name type="scientific">Pleuronectes platessa</name>
    <name type="common">European plaice</name>
    <dbReference type="NCBI Taxonomy" id="8262"/>
    <lineage>
        <taxon>Eukaryota</taxon>
        <taxon>Metazoa</taxon>
        <taxon>Chordata</taxon>
        <taxon>Craniata</taxon>
        <taxon>Vertebrata</taxon>
        <taxon>Euteleostomi</taxon>
        <taxon>Actinopterygii</taxon>
        <taxon>Neopterygii</taxon>
        <taxon>Teleostei</taxon>
        <taxon>Neoteleostei</taxon>
        <taxon>Acanthomorphata</taxon>
        <taxon>Carangaria</taxon>
        <taxon>Pleuronectiformes</taxon>
        <taxon>Pleuronectoidei</taxon>
        <taxon>Pleuronectidae</taxon>
        <taxon>Pleuronectes</taxon>
    </lineage>
</organism>
<sequence>METGEEEEEESRERHNKMKRAMTAEWRGLGYSVGCEGPSENFYWVSMVMREGVLSKGRETQVLEAFKAAEAERADERRPFFVIGSTERWMRERMEGDTELCDSPTAEVDLLKPEKQEMGSATQTRRFRHNSPGDGAHPSLCLGQSALHPLSSRMLADDQGASIHRNWWHCSRARSTYVHRRLLVYESICRHRGRKHRDAPQKAPKLSGA</sequence>